<dbReference type="AlphaFoldDB" id="A0A372ZII0"/>
<name>A0A372ZII0_9ACTN</name>
<evidence type="ECO:0000259" key="2">
    <source>
        <dbReference type="Pfam" id="PF08241"/>
    </source>
</evidence>
<keyword evidence="3" id="KW-0489">Methyltransferase</keyword>
<proteinExistence type="predicted"/>
<evidence type="ECO:0000313" key="4">
    <source>
        <dbReference type="Proteomes" id="UP000263377"/>
    </source>
</evidence>
<dbReference type="GO" id="GO:0032259">
    <property type="term" value="P:methylation"/>
    <property type="evidence" value="ECO:0007669"/>
    <property type="project" value="UniProtKB-KW"/>
</dbReference>
<sequence length="292" mass="30923">MTTETTAPANAAAPEHGLDHGPDHGPDYVHGYSETEARRLGDQADTLAELLHAGTAYPAGSRVLEAGCGVGAQTVHLLATSPGVRLTAADLSADSLAQARSRVAAQAPAADVTWHHGDLHRLPFPDGSFDHVFLCFVLEHLADPAAGLAALLRVLRPGGTITVIEGDHGSALFHPETPAARRTVDHLVRLQARAGGDGLLGRRLHPLLTEAGYARVTVRPRTVYADDARPALVEGFTRRTFVAMVEAVRAEALEAGLSTPEAFDRGIAELRRAAEPGGTFHYTFFKAVAVRP</sequence>
<accession>A0A372ZII0</accession>
<dbReference type="SUPFAM" id="SSF53335">
    <property type="entry name" value="S-adenosyl-L-methionine-dependent methyltransferases"/>
    <property type="match status" value="1"/>
</dbReference>
<feature type="region of interest" description="Disordered" evidence="1">
    <location>
        <begin position="1"/>
        <end position="31"/>
    </location>
</feature>
<dbReference type="InterPro" id="IPR029063">
    <property type="entry name" value="SAM-dependent_MTases_sf"/>
</dbReference>
<dbReference type="CDD" id="cd02440">
    <property type="entry name" value="AdoMet_MTases"/>
    <property type="match status" value="1"/>
</dbReference>
<dbReference type="InterPro" id="IPR013216">
    <property type="entry name" value="Methyltransf_11"/>
</dbReference>
<dbReference type="GO" id="GO:0008757">
    <property type="term" value="F:S-adenosylmethionine-dependent methyltransferase activity"/>
    <property type="evidence" value="ECO:0007669"/>
    <property type="project" value="InterPro"/>
</dbReference>
<dbReference type="Pfam" id="PF08241">
    <property type="entry name" value="Methyltransf_11"/>
    <property type="match status" value="1"/>
</dbReference>
<keyword evidence="4" id="KW-1185">Reference proteome</keyword>
<gene>
    <name evidence="3" type="ORF">DR950_40700</name>
</gene>
<evidence type="ECO:0000256" key="1">
    <source>
        <dbReference type="SAM" id="MobiDB-lite"/>
    </source>
</evidence>
<feature type="compositionally biased region" description="Low complexity" evidence="1">
    <location>
        <begin position="1"/>
        <end position="15"/>
    </location>
</feature>
<dbReference type="PANTHER" id="PTHR43591:SF109">
    <property type="entry name" value="METHYLTRANSFERASE TYPE 11 DOMAIN-CONTAINING PROTEIN"/>
    <property type="match status" value="1"/>
</dbReference>
<comment type="caution">
    <text evidence="3">The sequence shown here is derived from an EMBL/GenBank/DDBJ whole genome shotgun (WGS) entry which is preliminary data.</text>
</comment>
<dbReference type="Gene3D" id="6.10.140.1580">
    <property type="match status" value="1"/>
</dbReference>
<dbReference type="PANTHER" id="PTHR43591">
    <property type="entry name" value="METHYLTRANSFERASE"/>
    <property type="match status" value="1"/>
</dbReference>
<dbReference type="RefSeq" id="WP_117492973.1">
    <property type="nucleotide sequence ID" value="NZ_QVIG01000003.1"/>
</dbReference>
<feature type="domain" description="Methyltransferase type 11" evidence="2">
    <location>
        <begin position="64"/>
        <end position="161"/>
    </location>
</feature>
<reference evidence="3 4" key="1">
    <citation type="submission" date="2018-08" db="EMBL/GenBank/DDBJ databases">
        <title>Diversity &amp; Physiological Properties of Lignin-Decomposing Actinobacteria from Soil.</title>
        <authorList>
            <person name="Roh S.G."/>
            <person name="Kim S.B."/>
        </authorList>
    </citation>
    <scope>NUCLEOTIDE SEQUENCE [LARGE SCALE GENOMIC DNA]</scope>
    <source>
        <strain evidence="3 4">MMS17-GH009</strain>
    </source>
</reference>
<dbReference type="Proteomes" id="UP000263377">
    <property type="component" value="Unassembled WGS sequence"/>
</dbReference>
<organism evidence="3 4">
    <name type="scientific">Kitasatospora xanthocidica</name>
    <dbReference type="NCBI Taxonomy" id="83382"/>
    <lineage>
        <taxon>Bacteria</taxon>
        <taxon>Bacillati</taxon>
        <taxon>Actinomycetota</taxon>
        <taxon>Actinomycetes</taxon>
        <taxon>Kitasatosporales</taxon>
        <taxon>Streptomycetaceae</taxon>
        <taxon>Kitasatospora</taxon>
    </lineage>
</organism>
<feature type="compositionally biased region" description="Basic and acidic residues" evidence="1">
    <location>
        <begin position="16"/>
        <end position="31"/>
    </location>
</feature>
<protein>
    <submittedName>
        <fullName evidence="3">Methyltransferase domain-containing protein</fullName>
    </submittedName>
</protein>
<evidence type="ECO:0000313" key="3">
    <source>
        <dbReference type="EMBL" id="RGD55659.1"/>
    </source>
</evidence>
<keyword evidence="3" id="KW-0808">Transferase</keyword>
<dbReference type="EMBL" id="QVIG01000003">
    <property type="protein sequence ID" value="RGD55659.1"/>
    <property type="molecule type" value="Genomic_DNA"/>
</dbReference>
<dbReference type="Gene3D" id="3.40.50.150">
    <property type="entry name" value="Vaccinia Virus protein VP39"/>
    <property type="match status" value="1"/>
</dbReference>